<dbReference type="Proteomes" id="UP000027002">
    <property type="component" value="Chromosome 1"/>
</dbReference>
<dbReference type="PANTHER" id="PTHR31904:SF1">
    <property type="entry name" value="BYPASS OF STOP CODON PROTEIN 5-RELATED"/>
    <property type="match status" value="1"/>
</dbReference>
<gene>
    <name evidence="2" type="ORF">UV8b_01481</name>
    <name evidence="1" type="ORF">UVI_02019470</name>
</gene>
<dbReference type="InterPro" id="IPR014752">
    <property type="entry name" value="Arrestin-like_C"/>
</dbReference>
<dbReference type="Gene3D" id="2.60.40.640">
    <property type="match status" value="1"/>
</dbReference>
<dbReference type="InterPro" id="IPR039634">
    <property type="entry name" value="Bul1-like"/>
</dbReference>
<reference evidence="4" key="2">
    <citation type="journal article" date="2016" name="Genome Announc.">
        <title>Genome sequence of Ustilaginoidea virens IPU010, a rice pathogenic fungus causing false smut.</title>
        <authorList>
            <person name="Kumagai T."/>
            <person name="Ishii T."/>
            <person name="Terai G."/>
            <person name="Umemura M."/>
            <person name="Machida M."/>
            <person name="Asai K."/>
        </authorList>
    </citation>
    <scope>NUCLEOTIDE SEQUENCE [LARGE SCALE GENOMIC DNA]</scope>
    <source>
        <strain evidence="4">IPU010</strain>
    </source>
</reference>
<reference evidence="1" key="1">
    <citation type="journal article" date="2016" name="Genome Announc.">
        <title>Genome Sequence of Ustilaginoidea virens IPU010, a Rice Pathogenic Fungus Causing False Smut.</title>
        <authorList>
            <person name="Kumagai T."/>
            <person name="Ishii T."/>
            <person name="Terai G."/>
            <person name="Umemura M."/>
            <person name="Machida M."/>
            <person name="Asai K."/>
        </authorList>
    </citation>
    <scope>NUCLEOTIDE SEQUENCE [LARGE SCALE GENOMIC DNA]</scope>
    <source>
        <strain evidence="1">IPU010</strain>
    </source>
</reference>
<dbReference type="EMBL" id="CP072753">
    <property type="protein sequence ID" value="QUC17240.1"/>
    <property type="molecule type" value="Genomic_DNA"/>
</dbReference>
<evidence type="ECO:0000313" key="4">
    <source>
        <dbReference type="Proteomes" id="UP000054053"/>
    </source>
</evidence>
<sequence length="457" mass="50888">MPRHDLYHLRFDLHQHFAAKVYTSGSAVTGQVSLCALRDIKFDDLEICLVGISTTQNFLHHESGAVAATFMKLVMPNLRRDFPPNRTFLAGREYSFPFRFIVPSHLAMGACRHKCASPVVREQHLRLPPTMGFWDGHDQSPQMTQVRYAVSVLATKQSLLEHLQTRVVEGSHMIRVLPAFSEDPPLEISPLDDRYALSKSKTIRKNFVASKLGRLTATTAQPKALMLSPDGHAAGGTLCRIKLAFESSGSHVLPPKINAISGKLVTHTYFDISSMTRLPNLGNCSACELPCPYQYTTSNKLFTLAMADCIDWKEEAYHASWEEFMFPSTVPPERRASAATCPEGVGNPKRLVSEIDVRFSLPEDSRVVYLPTFHSCHISRAYTLDLAISVGQTFTTLSLAVPLQIGVEAFHPLQRSAVPQLEAEVSFARGQDHGRRNTYAGWPGSMWESDNELPGYD</sequence>
<dbReference type="Proteomes" id="UP000054053">
    <property type="component" value="Unassembled WGS sequence"/>
</dbReference>
<keyword evidence="3" id="KW-1185">Reference proteome</keyword>
<accession>A0A063BXX9</accession>
<reference evidence="2" key="3">
    <citation type="submission" date="2020-03" db="EMBL/GenBank/DDBJ databases">
        <title>A mixture of massive structural variations and highly conserved coding sequences in Ustilaginoidea virens genome.</title>
        <authorList>
            <person name="Zhang K."/>
            <person name="Zhao Z."/>
            <person name="Zhang Z."/>
            <person name="Li Y."/>
            <person name="Hsiang T."/>
            <person name="Sun W."/>
        </authorList>
    </citation>
    <scope>NUCLEOTIDE SEQUENCE</scope>
    <source>
        <strain evidence="2">UV-8b</strain>
    </source>
</reference>
<name>A0A063BXX9_USTVR</name>
<proteinExistence type="predicted"/>
<protein>
    <submittedName>
        <fullName evidence="1">Uncharacterized protein</fullName>
    </submittedName>
</protein>
<dbReference type="AlphaFoldDB" id="A0A063BXX9"/>
<dbReference type="EMBL" id="BBTG02000007">
    <property type="protein sequence ID" value="GAO16615.1"/>
    <property type="molecule type" value="Genomic_DNA"/>
</dbReference>
<dbReference type="OrthoDB" id="2283785at2759"/>
<organism evidence="1 4">
    <name type="scientific">Ustilaginoidea virens</name>
    <name type="common">Rice false smut fungus</name>
    <name type="synonym">Villosiclava virens</name>
    <dbReference type="NCBI Taxonomy" id="1159556"/>
    <lineage>
        <taxon>Eukaryota</taxon>
        <taxon>Fungi</taxon>
        <taxon>Dikarya</taxon>
        <taxon>Ascomycota</taxon>
        <taxon>Pezizomycotina</taxon>
        <taxon>Sordariomycetes</taxon>
        <taxon>Hypocreomycetidae</taxon>
        <taxon>Hypocreales</taxon>
        <taxon>Clavicipitaceae</taxon>
        <taxon>Ustilaginoidea</taxon>
    </lineage>
</organism>
<dbReference type="GeneID" id="66062259"/>
<dbReference type="HOGENOM" id="CLU_032323_1_0_1"/>
<dbReference type="RefSeq" id="XP_042994913.1">
    <property type="nucleotide sequence ID" value="XM_043138979.1"/>
</dbReference>
<evidence type="ECO:0000313" key="1">
    <source>
        <dbReference type="EMBL" id="GAO16615.1"/>
    </source>
</evidence>
<dbReference type="KEGG" id="uvi:66062259"/>
<evidence type="ECO:0000313" key="3">
    <source>
        <dbReference type="Proteomes" id="UP000027002"/>
    </source>
</evidence>
<evidence type="ECO:0000313" key="2">
    <source>
        <dbReference type="EMBL" id="QUC17240.1"/>
    </source>
</evidence>
<dbReference type="STRING" id="1159556.A0A063BXX9"/>
<dbReference type="PANTHER" id="PTHR31904">
    <property type="entry name" value="BYPASS OF STOP CODON PROTEIN 5-RELATED"/>
    <property type="match status" value="1"/>
</dbReference>